<dbReference type="Proteomes" id="UP000240568">
    <property type="component" value="Segment"/>
</dbReference>
<name>A0A2H4IBD7_9CAUD</name>
<protein>
    <submittedName>
        <fullName evidence="1">Uncharacterized protein</fullName>
    </submittedName>
</protein>
<evidence type="ECO:0000313" key="2">
    <source>
        <dbReference type="Proteomes" id="UP000240568"/>
    </source>
</evidence>
<dbReference type="EMBL" id="KY984068">
    <property type="protein sequence ID" value="ARW58863.1"/>
    <property type="molecule type" value="Genomic_DNA"/>
</dbReference>
<proteinExistence type="predicted"/>
<keyword evidence="2" id="KW-1185">Reference proteome</keyword>
<reference evidence="1 2" key="1">
    <citation type="submission" date="2017-04" db="EMBL/GenBank/DDBJ databases">
        <authorList>
            <person name="Afonso C.L."/>
            <person name="Miller P.J."/>
            <person name="Scott M.A."/>
            <person name="Spackman E."/>
            <person name="Goraichik I."/>
            <person name="Dimitrov K.M."/>
            <person name="Suarez D.L."/>
            <person name="Swayne D.E."/>
        </authorList>
    </citation>
    <scope>NUCLEOTIDE SEQUENCE [LARGE SCALE GENOMIC DNA]</scope>
</reference>
<gene>
    <name evidence="1" type="ORF">Y3_223</name>
</gene>
<evidence type="ECO:0000313" key="1">
    <source>
        <dbReference type="EMBL" id="ARW58863.1"/>
    </source>
</evidence>
<accession>A0A2H4IBD7</accession>
<sequence length="129" mass="14321">MINEKDVTNVITEVLKGFGEVLFLDRGHTGKNDATYSTHETQISCTIADNADADTFGEMFFSKFSDQLEEYRKKTTGTDAPTNPTLIVNNPVYTYREPQVLSVPNGRTLIAVSVGFPFIVDPALPRMDL</sequence>
<organism evidence="1 2">
    <name type="scientific">Erwinia phage vB_EamM_Y3</name>
    <dbReference type="NCBI Taxonomy" id="1983553"/>
    <lineage>
        <taxon>Viruses</taxon>
        <taxon>Duplodnaviria</taxon>
        <taxon>Heunggongvirae</taxon>
        <taxon>Uroviricota</taxon>
        <taxon>Caudoviricetes</taxon>
        <taxon>Sasquatchvirus</taxon>
        <taxon>Sasquatchvirus Y3</taxon>
    </lineage>
</organism>